<dbReference type="EMBL" id="JBHEZZ010000023">
    <property type="protein sequence ID" value="MFC1405674.1"/>
    <property type="molecule type" value="Genomic_DNA"/>
</dbReference>
<dbReference type="Gene3D" id="3.10.290.30">
    <property type="entry name" value="MM3350-like"/>
    <property type="match status" value="1"/>
</dbReference>
<organism evidence="2 3">
    <name type="scientific">Streptacidiphilus cavernicola</name>
    <dbReference type="NCBI Taxonomy" id="3342716"/>
    <lineage>
        <taxon>Bacteria</taxon>
        <taxon>Bacillati</taxon>
        <taxon>Actinomycetota</taxon>
        <taxon>Actinomycetes</taxon>
        <taxon>Kitasatosporales</taxon>
        <taxon>Streptomycetaceae</taxon>
        <taxon>Streptacidiphilus</taxon>
    </lineage>
</organism>
<evidence type="ECO:0000259" key="1">
    <source>
        <dbReference type="Pfam" id="PF07929"/>
    </source>
</evidence>
<sequence length="81" mass="9018">MLLLDGGRACPPEDAGGCDGFMELLEFFDPEATCDRCEQEQEEGGEDQCTECRETRQWLGNYDPDDVPLAKFAAELAKARL</sequence>
<dbReference type="Pfam" id="PF07929">
    <property type="entry name" value="PRiA4_ORF3"/>
    <property type="match status" value="1"/>
</dbReference>
<protein>
    <recommendedName>
        <fullName evidence="1">Plasmid pRiA4b Orf3-like domain-containing protein</fullName>
    </recommendedName>
</protein>
<name>A0ABV6UW27_9ACTN</name>
<evidence type="ECO:0000313" key="2">
    <source>
        <dbReference type="EMBL" id="MFC1405674.1"/>
    </source>
</evidence>
<reference evidence="2 3" key="1">
    <citation type="submission" date="2024-09" db="EMBL/GenBank/DDBJ databases">
        <authorList>
            <person name="Lee S.D."/>
        </authorList>
    </citation>
    <scope>NUCLEOTIDE SEQUENCE [LARGE SCALE GENOMIC DNA]</scope>
    <source>
        <strain evidence="2 3">N1-5</strain>
    </source>
</reference>
<dbReference type="InterPro" id="IPR024047">
    <property type="entry name" value="MM3350-like_sf"/>
</dbReference>
<dbReference type="RefSeq" id="WP_030266741.1">
    <property type="nucleotide sequence ID" value="NZ_JBHEZZ010000023.1"/>
</dbReference>
<comment type="caution">
    <text evidence="2">The sequence shown here is derived from an EMBL/GenBank/DDBJ whole genome shotgun (WGS) entry which is preliminary data.</text>
</comment>
<dbReference type="Proteomes" id="UP001592528">
    <property type="component" value="Unassembled WGS sequence"/>
</dbReference>
<dbReference type="InterPro" id="IPR012912">
    <property type="entry name" value="Plasmid_pRiA4b_Orf3-like"/>
</dbReference>
<feature type="domain" description="Plasmid pRiA4b Orf3-like" evidence="1">
    <location>
        <begin position="3"/>
        <end position="68"/>
    </location>
</feature>
<proteinExistence type="predicted"/>
<gene>
    <name evidence="2" type="ORF">ACEZDJ_30735</name>
</gene>
<accession>A0ABV6UW27</accession>
<evidence type="ECO:0000313" key="3">
    <source>
        <dbReference type="Proteomes" id="UP001592528"/>
    </source>
</evidence>
<keyword evidence="3" id="KW-1185">Reference proteome</keyword>